<feature type="compositionally biased region" description="Basic and acidic residues" evidence="8">
    <location>
        <begin position="667"/>
        <end position="689"/>
    </location>
</feature>
<dbReference type="Pfam" id="PF04408">
    <property type="entry name" value="WHD_HA2"/>
    <property type="match status" value="1"/>
</dbReference>
<organism evidence="11 12">
    <name type="scientific">Rhizophlyctis rosea</name>
    <dbReference type="NCBI Taxonomy" id="64517"/>
    <lineage>
        <taxon>Eukaryota</taxon>
        <taxon>Fungi</taxon>
        <taxon>Fungi incertae sedis</taxon>
        <taxon>Chytridiomycota</taxon>
        <taxon>Chytridiomycota incertae sedis</taxon>
        <taxon>Chytridiomycetes</taxon>
        <taxon>Rhizophlyctidales</taxon>
        <taxon>Rhizophlyctidaceae</taxon>
        <taxon>Rhizophlyctis</taxon>
    </lineage>
</organism>
<dbReference type="GO" id="GO:0003724">
    <property type="term" value="F:RNA helicase activity"/>
    <property type="evidence" value="ECO:0007669"/>
    <property type="project" value="UniProtKB-EC"/>
</dbReference>
<dbReference type="GO" id="GO:0005730">
    <property type="term" value="C:nucleolus"/>
    <property type="evidence" value="ECO:0007669"/>
    <property type="project" value="TreeGrafter"/>
</dbReference>
<dbReference type="InterPro" id="IPR007502">
    <property type="entry name" value="Helicase-assoc_dom"/>
</dbReference>
<dbReference type="SMART" id="SM00847">
    <property type="entry name" value="HA2"/>
    <property type="match status" value="1"/>
</dbReference>
<dbReference type="Pfam" id="PF00271">
    <property type="entry name" value="Helicase_C"/>
    <property type="match status" value="1"/>
</dbReference>
<dbReference type="GO" id="GO:0000462">
    <property type="term" value="P:maturation of SSU-rRNA from tricistronic rRNA transcript (SSU-rRNA, 5.8S rRNA, LSU-rRNA)"/>
    <property type="evidence" value="ECO:0007669"/>
    <property type="project" value="TreeGrafter"/>
</dbReference>
<keyword evidence="6" id="KW-0067">ATP-binding</keyword>
<dbReference type="EMBL" id="JADGJD010000083">
    <property type="protein sequence ID" value="KAJ3055353.1"/>
    <property type="molecule type" value="Genomic_DNA"/>
</dbReference>
<evidence type="ECO:0000256" key="1">
    <source>
        <dbReference type="ARBA" id="ARBA00008792"/>
    </source>
</evidence>
<keyword evidence="4" id="KW-0378">Hydrolase</keyword>
<evidence type="ECO:0000259" key="9">
    <source>
        <dbReference type="PROSITE" id="PS51192"/>
    </source>
</evidence>
<dbReference type="EC" id="3.6.4.13" evidence="2"/>
<dbReference type="Pfam" id="PF00270">
    <property type="entry name" value="DEAD"/>
    <property type="match status" value="1"/>
</dbReference>
<protein>
    <recommendedName>
        <fullName evidence="2">RNA helicase</fullName>
        <ecNumber evidence="2">3.6.4.13</ecNumber>
    </recommendedName>
</protein>
<dbReference type="CDD" id="cd18791">
    <property type="entry name" value="SF2_C_RHA"/>
    <property type="match status" value="1"/>
</dbReference>
<gene>
    <name evidence="11" type="primary">ECM16</name>
    <name evidence="11" type="ORF">HK097_010779</name>
</gene>
<dbReference type="PROSITE" id="PS00690">
    <property type="entry name" value="DEAH_ATP_HELICASE"/>
    <property type="match status" value="1"/>
</dbReference>
<accession>A0AAD5X4Y3</accession>
<dbReference type="InterPro" id="IPR056371">
    <property type="entry name" value="DHX37-like_C"/>
</dbReference>
<dbReference type="SMART" id="SM00490">
    <property type="entry name" value="HELICc"/>
    <property type="match status" value="1"/>
</dbReference>
<evidence type="ECO:0000259" key="10">
    <source>
        <dbReference type="PROSITE" id="PS51194"/>
    </source>
</evidence>
<dbReference type="Pfam" id="PF21010">
    <property type="entry name" value="HA2_C"/>
    <property type="match status" value="1"/>
</dbReference>
<dbReference type="FunFam" id="3.40.50.300:FF:000637">
    <property type="entry name" value="ATP-dependent RNA helicase DHX37/DHR1"/>
    <property type="match status" value="1"/>
</dbReference>
<dbReference type="GO" id="GO:0016787">
    <property type="term" value="F:hydrolase activity"/>
    <property type="evidence" value="ECO:0007669"/>
    <property type="project" value="UniProtKB-KW"/>
</dbReference>
<sequence length="1467" mass="160472">MGKRRPRYNEKARAASHLTSTAKPHPNARDGGRLALATVAKLDNQVETADGTPIAKSTSAENIHDTEYQASATANPLVLVPGQKGPAAVTQLLPEAPTGKMTSKKKKRLEKFIEKQLKKEERVKLLKKLSEQQFSSELLHSSKNLGRTKLTARERLRQALLEERSGVPSSNPDARLTVEVEAGGDDTGNWDVDMAAGMASTEGGEAAIETVHADGAGPTEQPPQSLIAMAFGTGKNDESASAPKAPIVVVDGQKSNGQEIVGLGAAPTTASVVPVVFGSALKRKLGEDGTSVEIPKRIKKKQKKKAVDMIREDRRGESGEDSDMDSGGLSGIDKNYDEEANKGNAKSMKEGWAADVISGETLPAPPPPKPITTETPPFKTPKYRSTTPTIHVPIPRPEHITLARLSLPIVREEQPIMEAILSHDITLLCGETGSGKTTQVPQFLIEAGFGDSRHPLFSGMIGVTQPRRVAAVSVAKRVGEEMGANASQVGYQVRYDKSTVGNGTKIKFMTDGILLRELSAGDVLLSKYSCIIIDEAHERTVGSDVLVGWLTRIVKVRNTGKVNGIGPLKVVIMSATLQVEDFLEGGLFQGGGEAMERPPLVSVGGRQHKVVVHYNKRTPQDYVTEAYKKVCKIHSKLPPGGILVFLTGQQEIQVLCKKLRDKFSKQRRRVEMEKDRMEAEGLESGKDSGRGMGLFEGEDEEGGEGAEEEVKVQMDGVDDFEVGEQEAMELEEDDEEDETHVLGGLSDNEDEGDDEGVFRKEEEDIPPLHVLPLYSLLPTQSQLRIFEPPPTGSRLCVVATNVAETSLTIPGIRYVVDTGKLKQRVYNAQTGVQTYTITWTSKASADQRAGRAGRTGTGHCYRLFSSSVFETYFEKAMRPEILRVPIEGVMLWMKGMGVNGVRGFPFVTKPSRSGLEAAEKLLTILGALEEDSGKGKITEMGKLMERFPVSPRYAKMIIVAAQQKQNILPYVIAIVAGMSVGDPFIRDEDIIQRTKKTTVDEDGGEMDDDADEELDEKARLRKKRGDYYRAMALFSGDPASSDAIRLLRAIGAYVAHMTSGTGRKDPHTFCEKHFLRLKAMEEVVKLVKQLVAIVRRCGPEFVGVKRMVKDAAAAGLEGRRRDGDGFLPKLMPPSMEQQALIRQVVLAGFVDRIAKIDREAGGGYKGKKAPPVYVTMWGGKGERCAIHPSSCLHSERPAPEWIVYEEVVGKEEREGIDGVVEEIEGQNGEKRIWLKGVTNIKPEWIAGVAPKSLCRVGKVMEAPEPRFNLEKDRVVGFVTPTLAPKNWELPVKEVEVEGKEGGWAWFARAVVEGVAFEGGVGRVKPKSREEDNVFKVLLPYVVTKPSTLIKSWGKTQTKVMNVLHALAKADISTRHNLVAQWQSNPSFLLQEYLPWVPADFHANLKKYWPPIEVVSSSTKGEGIAAQWRFKETLVKGLKEVMSKGATEKPAASANKWGGDVSDGDSDY</sequence>
<evidence type="ECO:0000256" key="2">
    <source>
        <dbReference type="ARBA" id="ARBA00012552"/>
    </source>
</evidence>
<comment type="caution">
    <text evidence="11">The sequence shown here is derived from an EMBL/GenBank/DDBJ whole genome shotgun (WGS) entry which is preliminary data.</text>
</comment>
<dbReference type="InterPro" id="IPR011709">
    <property type="entry name" value="DEAD-box_helicase_OB_fold"/>
</dbReference>
<feature type="region of interest" description="Disordered" evidence="8">
    <location>
        <begin position="360"/>
        <end position="392"/>
    </location>
</feature>
<dbReference type="Gene3D" id="1.20.120.1080">
    <property type="match status" value="1"/>
</dbReference>
<feature type="compositionally biased region" description="Basic and acidic residues" evidence="8">
    <location>
        <begin position="305"/>
        <end position="318"/>
    </location>
</feature>
<evidence type="ECO:0000313" key="11">
    <source>
        <dbReference type="EMBL" id="KAJ3055353.1"/>
    </source>
</evidence>
<feature type="region of interest" description="Disordered" evidence="8">
    <location>
        <begin position="300"/>
        <end position="343"/>
    </location>
</feature>
<dbReference type="InterPro" id="IPR014001">
    <property type="entry name" value="Helicase_ATP-bd"/>
</dbReference>
<dbReference type="InterPro" id="IPR048333">
    <property type="entry name" value="HA2_WH"/>
</dbReference>
<evidence type="ECO:0000256" key="6">
    <source>
        <dbReference type="ARBA" id="ARBA00022840"/>
    </source>
</evidence>
<feature type="compositionally biased region" description="Acidic residues" evidence="8">
    <location>
        <begin position="696"/>
        <end position="707"/>
    </location>
</feature>
<dbReference type="GO" id="GO:1990904">
    <property type="term" value="C:ribonucleoprotein complex"/>
    <property type="evidence" value="ECO:0007669"/>
    <property type="project" value="UniProtKB-ARBA"/>
</dbReference>
<dbReference type="Pfam" id="PF07717">
    <property type="entry name" value="OB_NTP_bind"/>
    <property type="match status" value="1"/>
</dbReference>
<dbReference type="InterPro" id="IPR002464">
    <property type="entry name" value="DNA/RNA_helicase_DEAH_CS"/>
</dbReference>
<evidence type="ECO:0000256" key="7">
    <source>
        <dbReference type="ARBA" id="ARBA00047984"/>
    </source>
</evidence>
<dbReference type="SMART" id="SM00487">
    <property type="entry name" value="DEXDc"/>
    <property type="match status" value="1"/>
</dbReference>
<feature type="domain" description="Helicase C-terminal" evidence="10">
    <location>
        <begin position="722"/>
        <end position="897"/>
    </location>
</feature>
<evidence type="ECO:0000256" key="3">
    <source>
        <dbReference type="ARBA" id="ARBA00022741"/>
    </source>
</evidence>
<comment type="similarity">
    <text evidence="1">Belongs to the DEAD box helicase family. DEAH subfamily.</text>
</comment>
<dbReference type="Pfam" id="PF23362">
    <property type="entry name" value="DHX37_C"/>
    <property type="match status" value="1"/>
</dbReference>
<keyword evidence="3" id="KW-0547">Nucleotide-binding</keyword>
<feature type="domain" description="Helicase ATP-binding" evidence="9">
    <location>
        <begin position="417"/>
        <end position="595"/>
    </location>
</feature>
<dbReference type="PROSITE" id="PS51194">
    <property type="entry name" value="HELICASE_CTER"/>
    <property type="match status" value="1"/>
</dbReference>
<evidence type="ECO:0000256" key="5">
    <source>
        <dbReference type="ARBA" id="ARBA00022806"/>
    </source>
</evidence>
<feature type="region of interest" description="Disordered" evidence="8">
    <location>
        <begin position="1443"/>
        <end position="1467"/>
    </location>
</feature>
<dbReference type="Gene3D" id="3.40.50.300">
    <property type="entry name" value="P-loop containing nucleotide triphosphate hydrolases"/>
    <property type="match status" value="3"/>
</dbReference>
<evidence type="ECO:0000256" key="8">
    <source>
        <dbReference type="SAM" id="MobiDB-lite"/>
    </source>
</evidence>
<dbReference type="GO" id="GO:0003723">
    <property type="term" value="F:RNA binding"/>
    <property type="evidence" value="ECO:0007669"/>
    <property type="project" value="TreeGrafter"/>
</dbReference>
<feature type="compositionally biased region" description="Acidic residues" evidence="8">
    <location>
        <begin position="728"/>
        <end position="738"/>
    </location>
</feature>
<evidence type="ECO:0000256" key="4">
    <source>
        <dbReference type="ARBA" id="ARBA00022801"/>
    </source>
</evidence>
<dbReference type="SUPFAM" id="SSF52540">
    <property type="entry name" value="P-loop containing nucleoside triphosphate hydrolases"/>
    <property type="match status" value="1"/>
</dbReference>
<dbReference type="PANTHER" id="PTHR18934:SF99">
    <property type="entry name" value="ATP-DEPENDENT RNA HELICASE DHX37-RELATED"/>
    <property type="match status" value="1"/>
</dbReference>
<dbReference type="Proteomes" id="UP001212841">
    <property type="component" value="Unassembled WGS sequence"/>
</dbReference>
<keyword evidence="12" id="KW-1185">Reference proteome</keyword>
<dbReference type="PROSITE" id="PS51192">
    <property type="entry name" value="HELICASE_ATP_BIND_1"/>
    <property type="match status" value="1"/>
</dbReference>
<dbReference type="InterPro" id="IPR011545">
    <property type="entry name" value="DEAD/DEAH_box_helicase_dom"/>
</dbReference>
<dbReference type="InterPro" id="IPR001650">
    <property type="entry name" value="Helicase_C-like"/>
</dbReference>
<comment type="catalytic activity">
    <reaction evidence="7">
        <text>ATP + H2O = ADP + phosphate + H(+)</text>
        <dbReference type="Rhea" id="RHEA:13065"/>
        <dbReference type="ChEBI" id="CHEBI:15377"/>
        <dbReference type="ChEBI" id="CHEBI:15378"/>
        <dbReference type="ChEBI" id="CHEBI:30616"/>
        <dbReference type="ChEBI" id="CHEBI:43474"/>
        <dbReference type="ChEBI" id="CHEBI:456216"/>
        <dbReference type="EC" id="3.6.4.13"/>
    </reaction>
</comment>
<proteinExistence type="inferred from homology"/>
<feature type="region of interest" description="Disordered" evidence="8">
    <location>
        <begin position="1"/>
        <end position="31"/>
    </location>
</feature>
<keyword evidence="5 11" id="KW-0347">Helicase</keyword>
<evidence type="ECO:0000313" key="12">
    <source>
        <dbReference type="Proteomes" id="UP001212841"/>
    </source>
</evidence>
<feature type="region of interest" description="Disordered" evidence="8">
    <location>
        <begin position="728"/>
        <end position="755"/>
    </location>
</feature>
<dbReference type="InterPro" id="IPR027417">
    <property type="entry name" value="P-loop_NTPase"/>
</dbReference>
<name>A0AAD5X4Y3_9FUNG</name>
<reference evidence="11" key="1">
    <citation type="submission" date="2020-05" db="EMBL/GenBank/DDBJ databases">
        <title>Phylogenomic resolution of chytrid fungi.</title>
        <authorList>
            <person name="Stajich J.E."/>
            <person name="Amses K."/>
            <person name="Simmons R."/>
            <person name="Seto K."/>
            <person name="Myers J."/>
            <person name="Bonds A."/>
            <person name="Quandt C.A."/>
            <person name="Barry K."/>
            <person name="Liu P."/>
            <person name="Grigoriev I."/>
            <person name="Longcore J.E."/>
            <person name="James T.Y."/>
        </authorList>
    </citation>
    <scope>NUCLEOTIDE SEQUENCE</scope>
    <source>
        <strain evidence="11">JEL0318</strain>
    </source>
</reference>
<dbReference type="PANTHER" id="PTHR18934">
    <property type="entry name" value="ATP-DEPENDENT RNA HELICASE"/>
    <property type="match status" value="1"/>
</dbReference>
<dbReference type="GO" id="GO:0005524">
    <property type="term" value="F:ATP binding"/>
    <property type="evidence" value="ECO:0007669"/>
    <property type="project" value="UniProtKB-KW"/>
</dbReference>
<feature type="region of interest" description="Disordered" evidence="8">
    <location>
        <begin position="667"/>
        <end position="707"/>
    </location>
</feature>